<comment type="miscellaneous">
    <text evidence="2">Reaction mechanism of ThiL seems to utilize a direct, inline transfer of the gamma-phosphate of ATP to TMP rather than a phosphorylated enzyme intermediate.</text>
</comment>
<feature type="binding site" evidence="2">
    <location>
        <position position="268"/>
    </location>
    <ligand>
        <name>substrate</name>
    </ligand>
</feature>
<dbReference type="EC" id="2.7.4.16" evidence="2"/>
<dbReference type="Proteomes" id="UP000263993">
    <property type="component" value="Unassembled WGS sequence"/>
</dbReference>
<comment type="caution">
    <text evidence="2">Lacks conserved residue(s) required for the propagation of feature annotation.</text>
</comment>
<feature type="binding site" evidence="2">
    <location>
        <begin position="123"/>
        <end position="124"/>
    </location>
    <ligand>
        <name>ATP</name>
        <dbReference type="ChEBI" id="CHEBI:30616"/>
    </ligand>
</feature>
<comment type="similarity">
    <text evidence="2">Belongs to the thiamine-monophosphate kinase family.</text>
</comment>
<evidence type="ECO:0000256" key="1">
    <source>
        <dbReference type="ARBA" id="ARBA00022977"/>
    </source>
</evidence>
<dbReference type="PIRSF" id="PIRSF005303">
    <property type="entry name" value="Thiam_monoph_kin"/>
    <property type="match status" value="1"/>
</dbReference>
<dbReference type="GO" id="GO:0000287">
    <property type="term" value="F:magnesium ion binding"/>
    <property type="evidence" value="ECO:0007669"/>
    <property type="project" value="UniProtKB-UniRule"/>
</dbReference>
<feature type="binding site" evidence="2">
    <location>
        <position position="76"/>
    </location>
    <ligand>
        <name>Mg(2+)</name>
        <dbReference type="ChEBI" id="CHEBI:18420"/>
        <label>4</label>
    </ligand>
</feature>
<dbReference type="SUPFAM" id="SSF56042">
    <property type="entry name" value="PurM C-terminal domain-like"/>
    <property type="match status" value="1"/>
</dbReference>
<feature type="binding site" evidence="2">
    <location>
        <position position="150"/>
    </location>
    <ligand>
        <name>ATP</name>
        <dbReference type="ChEBI" id="CHEBI:30616"/>
    </ligand>
</feature>
<evidence type="ECO:0000259" key="4">
    <source>
        <dbReference type="Pfam" id="PF02769"/>
    </source>
</evidence>
<evidence type="ECO:0000313" key="5">
    <source>
        <dbReference type="EMBL" id="RDV01350.1"/>
    </source>
</evidence>
<keyword evidence="2 5" id="KW-0808">Transferase</keyword>
<feature type="binding site" evidence="2">
    <location>
        <position position="47"/>
    </location>
    <ligand>
        <name>Mg(2+)</name>
        <dbReference type="ChEBI" id="CHEBI:18420"/>
        <label>1</label>
    </ligand>
</feature>
<keyword evidence="1 2" id="KW-0784">Thiamine biosynthesis</keyword>
<comment type="pathway">
    <text evidence="2">Cofactor biosynthesis; thiamine diphosphate biosynthesis; thiamine diphosphate from thiamine phosphate: step 1/1.</text>
</comment>
<keyword evidence="2" id="KW-0479">Metal-binding</keyword>
<dbReference type="InterPro" id="IPR006283">
    <property type="entry name" value="ThiL-like"/>
</dbReference>
<feature type="binding site" evidence="2">
    <location>
        <position position="55"/>
    </location>
    <ligand>
        <name>substrate</name>
    </ligand>
</feature>
<feature type="binding site" evidence="2">
    <location>
        <position position="218"/>
    </location>
    <ligand>
        <name>ATP</name>
        <dbReference type="ChEBI" id="CHEBI:30616"/>
    </ligand>
</feature>
<dbReference type="NCBIfam" id="TIGR01379">
    <property type="entry name" value="thiL"/>
    <property type="match status" value="1"/>
</dbReference>
<dbReference type="UniPathway" id="UPA00060">
    <property type="reaction ID" value="UER00142"/>
</dbReference>
<dbReference type="EMBL" id="QRGO01000003">
    <property type="protein sequence ID" value="RDV01350.1"/>
    <property type="molecule type" value="Genomic_DNA"/>
</dbReference>
<name>A0A371B1C8_9BRAD</name>
<dbReference type="Gene3D" id="3.90.650.10">
    <property type="entry name" value="PurM-like C-terminal domain"/>
    <property type="match status" value="1"/>
</dbReference>
<evidence type="ECO:0000256" key="2">
    <source>
        <dbReference type="HAMAP-Rule" id="MF_02128"/>
    </source>
</evidence>
<keyword evidence="2" id="KW-0460">Magnesium</keyword>
<organism evidence="5 6">
    <name type="scientific">Undibacter mobilis</name>
    <dbReference type="NCBI Taxonomy" id="2292256"/>
    <lineage>
        <taxon>Bacteria</taxon>
        <taxon>Pseudomonadati</taxon>
        <taxon>Pseudomonadota</taxon>
        <taxon>Alphaproteobacteria</taxon>
        <taxon>Hyphomicrobiales</taxon>
        <taxon>Nitrobacteraceae</taxon>
        <taxon>Undibacter</taxon>
    </lineage>
</organism>
<dbReference type="CDD" id="cd02194">
    <property type="entry name" value="ThiL"/>
    <property type="match status" value="1"/>
</dbReference>
<protein>
    <recommendedName>
        <fullName evidence="2">Thiamine-monophosphate kinase</fullName>
        <shortName evidence="2">TMP kinase</shortName>
        <shortName evidence="2">Thiamine-phosphate kinase</shortName>
        <ecNumber evidence="2">2.7.4.16</ecNumber>
    </recommendedName>
</protein>
<dbReference type="InterPro" id="IPR036676">
    <property type="entry name" value="PurM-like_C_sf"/>
</dbReference>
<feature type="binding site" evidence="2">
    <location>
        <position position="124"/>
    </location>
    <ligand>
        <name>Mg(2+)</name>
        <dbReference type="ChEBI" id="CHEBI:18420"/>
        <label>1</label>
    </ligand>
</feature>
<dbReference type="OrthoDB" id="9802811at2"/>
<feature type="binding site" evidence="2">
    <location>
        <position position="324"/>
    </location>
    <ligand>
        <name>substrate</name>
    </ligand>
</feature>
<dbReference type="AlphaFoldDB" id="A0A371B1C8"/>
<sequence length="327" mass="34173">MSDSPSGEDKLIARFFGPIATDPGALGLTDDAAFIKPPPGTEMVLKTDAIVSGIHFFPEDPADAVAQKALRVNLSDLAAKGAKPLGFLVSLALPKEIDEAWLSAFASGLREDAATYKCPLFGGDTVRSPGPIMVSVATFGSVPEGRMVRRAGAKAGDHVFVTGTIGDAALGLKLRQGASWPLDEKQREHLLSRYLLPRPRNALTQAVLDYASASMDVSDGLAGDLAKLCRVSKVAAGIEVARVPLSDAAQAAIAHDAALIEPALTGGDDFEILCTVSPANIDRFRVAAMMARTAIADIGVIGEGEGAVFRGADGQPMTFTRASFSHF</sequence>
<feature type="binding site" evidence="2">
    <location>
        <position position="216"/>
    </location>
    <ligand>
        <name>Mg(2+)</name>
        <dbReference type="ChEBI" id="CHEBI:18420"/>
        <label>3</label>
    </ligand>
</feature>
<feature type="binding site" evidence="2">
    <location>
        <position position="48"/>
    </location>
    <ligand>
        <name>Mg(2+)</name>
        <dbReference type="ChEBI" id="CHEBI:18420"/>
        <label>1</label>
    </ligand>
</feature>
<gene>
    <name evidence="2 5" type="primary">thiL</name>
    <name evidence="5" type="ORF">DXH78_19195</name>
</gene>
<dbReference type="InterPro" id="IPR016188">
    <property type="entry name" value="PurM-like_N"/>
</dbReference>
<comment type="caution">
    <text evidence="5">The sequence shown here is derived from an EMBL/GenBank/DDBJ whole genome shotgun (WGS) entry which is preliminary data.</text>
</comment>
<feature type="domain" description="PurM-like C-terminal" evidence="4">
    <location>
        <begin position="154"/>
        <end position="306"/>
    </location>
</feature>
<dbReference type="GO" id="GO:0009030">
    <property type="term" value="F:thiamine-phosphate kinase activity"/>
    <property type="evidence" value="ECO:0007669"/>
    <property type="project" value="UniProtKB-UniRule"/>
</dbReference>
<feature type="domain" description="PurM-like N-terminal" evidence="3">
    <location>
        <begin position="30"/>
        <end position="142"/>
    </location>
</feature>
<feature type="binding site" evidence="2">
    <location>
        <position position="31"/>
    </location>
    <ligand>
        <name>Mg(2+)</name>
        <dbReference type="ChEBI" id="CHEBI:18420"/>
        <label>4</label>
    </ligand>
</feature>
<evidence type="ECO:0000313" key="6">
    <source>
        <dbReference type="Proteomes" id="UP000263993"/>
    </source>
</evidence>
<dbReference type="HAMAP" id="MF_02128">
    <property type="entry name" value="TMP_kinase"/>
    <property type="match status" value="1"/>
</dbReference>
<dbReference type="InterPro" id="IPR010918">
    <property type="entry name" value="PurM-like_C_dom"/>
</dbReference>
<dbReference type="Pfam" id="PF02769">
    <property type="entry name" value="AIRS_C"/>
    <property type="match status" value="1"/>
</dbReference>
<comment type="function">
    <text evidence="2">Catalyzes the ATP-dependent phosphorylation of thiamine-monophosphate (TMP) to form thiamine-pyrophosphate (TPP), the active form of vitamin B1.</text>
</comment>
<dbReference type="GO" id="GO:0009229">
    <property type="term" value="P:thiamine diphosphate biosynthetic process"/>
    <property type="evidence" value="ECO:0007669"/>
    <property type="project" value="UniProtKB-UniRule"/>
</dbReference>
<keyword evidence="2" id="KW-0547">Nucleotide-binding</keyword>
<keyword evidence="2 5" id="KW-0418">Kinase</keyword>
<reference evidence="6" key="1">
    <citation type="submission" date="2018-08" db="EMBL/GenBank/DDBJ databases">
        <authorList>
            <person name="Kim S.-J."/>
            <person name="Jung G.-Y."/>
        </authorList>
    </citation>
    <scope>NUCLEOTIDE SEQUENCE [LARGE SCALE GENOMIC DNA]</scope>
    <source>
        <strain evidence="6">GY_H</strain>
    </source>
</reference>
<evidence type="ECO:0000259" key="3">
    <source>
        <dbReference type="Pfam" id="PF00586"/>
    </source>
</evidence>
<keyword evidence="6" id="KW-1185">Reference proteome</keyword>
<feature type="binding site" evidence="2">
    <location>
        <position position="76"/>
    </location>
    <ligand>
        <name>Mg(2+)</name>
        <dbReference type="ChEBI" id="CHEBI:18420"/>
        <label>2</label>
    </ligand>
</feature>
<dbReference type="InterPro" id="IPR036921">
    <property type="entry name" value="PurM-like_N_sf"/>
</dbReference>
<dbReference type="SUPFAM" id="SSF55326">
    <property type="entry name" value="PurM N-terminal domain-like"/>
    <property type="match status" value="1"/>
</dbReference>
<dbReference type="RefSeq" id="WP_115518868.1">
    <property type="nucleotide sequence ID" value="NZ_QRGO01000003.1"/>
</dbReference>
<dbReference type="GO" id="GO:0005524">
    <property type="term" value="F:ATP binding"/>
    <property type="evidence" value="ECO:0007669"/>
    <property type="project" value="UniProtKB-UniRule"/>
</dbReference>
<feature type="binding site" evidence="2">
    <location>
        <position position="219"/>
    </location>
    <ligand>
        <name>Mg(2+)</name>
        <dbReference type="ChEBI" id="CHEBI:18420"/>
        <label>5</label>
    </ligand>
</feature>
<feature type="binding site" evidence="2">
    <location>
        <position position="48"/>
    </location>
    <ligand>
        <name>Mg(2+)</name>
        <dbReference type="ChEBI" id="CHEBI:18420"/>
        <label>2</label>
    </ligand>
</feature>
<dbReference type="PANTHER" id="PTHR30270:SF0">
    <property type="entry name" value="THIAMINE-MONOPHOSPHATE KINASE"/>
    <property type="match status" value="1"/>
</dbReference>
<comment type="catalytic activity">
    <reaction evidence="2">
        <text>thiamine phosphate + ATP = thiamine diphosphate + ADP</text>
        <dbReference type="Rhea" id="RHEA:15913"/>
        <dbReference type="ChEBI" id="CHEBI:30616"/>
        <dbReference type="ChEBI" id="CHEBI:37575"/>
        <dbReference type="ChEBI" id="CHEBI:58937"/>
        <dbReference type="ChEBI" id="CHEBI:456216"/>
        <dbReference type="EC" id="2.7.4.16"/>
    </reaction>
</comment>
<feature type="binding site" evidence="2">
    <location>
        <position position="31"/>
    </location>
    <ligand>
        <name>Mg(2+)</name>
        <dbReference type="ChEBI" id="CHEBI:18420"/>
        <label>3</label>
    </ligand>
</feature>
<dbReference type="Pfam" id="PF00586">
    <property type="entry name" value="AIRS"/>
    <property type="match status" value="1"/>
</dbReference>
<dbReference type="PANTHER" id="PTHR30270">
    <property type="entry name" value="THIAMINE-MONOPHOSPHATE KINASE"/>
    <property type="match status" value="1"/>
</dbReference>
<dbReference type="Gene3D" id="3.30.1330.10">
    <property type="entry name" value="PurM-like, N-terminal domain"/>
    <property type="match status" value="1"/>
</dbReference>
<feature type="binding site" evidence="2">
    <location>
        <position position="76"/>
    </location>
    <ligand>
        <name>Mg(2+)</name>
        <dbReference type="ChEBI" id="CHEBI:18420"/>
        <label>3</label>
    </ligand>
</feature>
<proteinExistence type="inferred from homology"/>
<accession>A0A371B1C8</accession>
<dbReference type="GO" id="GO:0009228">
    <property type="term" value="P:thiamine biosynthetic process"/>
    <property type="evidence" value="ECO:0007669"/>
    <property type="project" value="UniProtKB-KW"/>
</dbReference>
<keyword evidence="2" id="KW-0067">ATP-binding</keyword>